<evidence type="ECO:0000313" key="1">
    <source>
        <dbReference type="EMBL" id="TKD05277.1"/>
    </source>
</evidence>
<organism evidence="1 2">
    <name type="scientific">Polyangium fumosum</name>
    <dbReference type="NCBI Taxonomy" id="889272"/>
    <lineage>
        <taxon>Bacteria</taxon>
        <taxon>Pseudomonadati</taxon>
        <taxon>Myxococcota</taxon>
        <taxon>Polyangia</taxon>
        <taxon>Polyangiales</taxon>
        <taxon>Polyangiaceae</taxon>
        <taxon>Polyangium</taxon>
    </lineage>
</organism>
<reference evidence="1 2" key="1">
    <citation type="submission" date="2019-04" db="EMBL/GenBank/DDBJ databases">
        <authorList>
            <person name="Li Y."/>
            <person name="Wang J."/>
        </authorList>
    </citation>
    <scope>NUCLEOTIDE SEQUENCE [LARGE SCALE GENOMIC DNA]</scope>
    <source>
        <strain evidence="1 2">DSM 14668</strain>
    </source>
</reference>
<keyword evidence="2" id="KW-1185">Reference proteome</keyword>
<gene>
    <name evidence="1" type="ORF">E8A74_20975</name>
</gene>
<protein>
    <submittedName>
        <fullName evidence="1">Uncharacterized protein</fullName>
    </submittedName>
</protein>
<name>A0A4V5PPH8_9BACT</name>
<dbReference type="Proteomes" id="UP000309215">
    <property type="component" value="Unassembled WGS sequence"/>
</dbReference>
<evidence type="ECO:0000313" key="2">
    <source>
        <dbReference type="Proteomes" id="UP000309215"/>
    </source>
</evidence>
<comment type="caution">
    <text evidence="1">The sequence shown here is derived from an EMBL/GenBank/DDBJ whole genome shotgun (WGS) entry which is preliminary data.</text>
</comment>
<dbReference type="EMBL" id="SSMQ01000021">
    <property type="protein sequence ID" value="TKD05277.1"/>
    <property type="molecule type" value="Genomic_DNA"/>
</dbReference>
<accession>A0A4V5PPH8</accession>
<dbReference type="AlphaFoldDB" id="A0A4V5PPH8"/>
<proteinExistence type="predicted"/>
<dbReference type="OrthoDB" id="5523087at2"/>
<dbReference type="RefSeq" id="WP_136930825.1">
    <property type="nucleotide sequence ID" value="NZ_SSMQ01000021.1"/>
</dbReference>
<sequence length="154" mass="17516">MKNLAFQKVGDYFVLVHNAMAPTEEEWDEWMLHYTYESILIVTDGGAPTASQRKRLKMRVDELRASPSYVPNKKEPKVATVTASSFVRGVLTALRWFYHDAYAAFPPDHINQALMYLDVPPRYHIAMRTAVQTLRMQLKKAKGAGPSKTMPDEG</sequence>